<name>A0A8C6BCE4_MONMO</name>
<dbReference type="Proteomes" id="UP000694561">
    <property type="component" value="Unplaced"/>
</dbReference>
<evidence type="ECO:0000313" key="2">
    <source>
        <dbReference type="Proteomes" id="UP000694561"/>
    </source>
</evidence>
<dbReference type="AlphaFoldDB" id="A0A8C6BCE4"/>
<evidence type="ECO:0000313" key="1">
    <source>
        <dbReference type="Ensembl" id="ENSMMNP00015012676.1"/>
    </source>
</evidence>
<sequence length="98" mass="10892">MTLPVRRRVAVPRDIVALTRGRVADSACFLTMKETDQEDVATEIQKVAGMLLCLDQQGKVEGNLRREAWRKASVEVTLCSICTCQLSLQTSLSGCRKH</sequence>
<protein>
    <submittedName>
        <fullName evidence="1">Uncharacterized protein</fullName>
    </submittedName>
</protein>
<keyword evidence="2" id="KW-1185">Reference proteome</keyword>
<reference evidence="1" key="2">
    <citation type="submission" date="2025-09" db="UniProtKB">
        <authorList>
            <consortium name="Ensembl"/>
        </authorList>
    </citation>
    <scope>IDENTIFICATION</scope>
</reference>
<reference evidence="1" key="1">
    <citation type="submission" date="2025-08" db="UniProtKB">
        <authorList>
            <consortium name="Ensembl"/>
        </authorList>
    </citation>
    <scope>IDENTIFICATION</scope>
</reference>
<accession>A0A8C6BCE4</accession>
<proteinExistence type="predicted"/>
<organism evidence="1 2">
    <name type="scientific">Monodon monoceros</name>
    <name type="common">Narwhal</name>
    <name type="synonym">Ceratodon monodon</name>
    <dbReference type="NCBI Taxonomy" id="40151"/>
    <lineage>
        <taxon>Eukaryota</taxon>
        <taxon>Metazoa</taxon>
        <taxon>Chordata</taxon>
        <taxon>Craniata</taxon>
        <taxon>Vertebrata</taxon>
        <taxon>Euteleostomi</taxon>
        <taxon>Mammalia</taxon>
        <taxon>Eutheria</taxon>
        <taxon>Laurasiatheria</taxon>
        <taxon>Artiodactyla</taxon>
        <taxon>Whippomorpha</taxon>
        <taxon>Cetacea</taxon>
        <taxon>Odontoceti</taxon>
        <taxon>Monodontidae</taxon>
        <taxon>Monodon</taxon>
    </lineage>
</organism>
<dbReference type="GeneTree" id="ENSGT01000000222158"/>
<dbReference type="Ensembl" id="ENSMMNT00015013888.1">
    <property type="protein sequence ID" value="ENSMMNP00015012676.1"/>
    <property type="gene ID" value="ENSMMNG00015009345.1"/>
</dbReference>